<keyword evidence="7 14" id="KW-0375">Hydrogen ion transport</keyword>
<feature type="transmembrane region" description="Helical" evidence="14">
    <location>
        <begin position="32"/>
        <end position="51"/>
    </location>
</feature>
<dbReference type="CDD" id="cd06503">
    <property type="entry name" value="ATP-synt_Fo_b"/>
    <property type="match status" value="1"/>
</dbReference>
<dbReference type="PANTHER" id="PTHR33445:SF1">
    <property type="entry name" value="ATP SYNTHASE SUBUNIT B"/>
    <property type="match status" value="1"/>
</dbReference>
<dbReference type="GO" id="GO:0046933">
    <property type="term" value="F:proton-transporting ATP synthase activity, rotational mechanism"/>
    <property type="evidence" value="ECO:0007669"/>
    <property type="project" value="UniProtKB-UniRule"/>
</dbReference>
<feature type="coiled-coil region" evidence="16">
    <location>
        <begin position="69"/>
        <end position="110"/>
    </location>
</feature>
<comment type="subcellular location">
    <subcellularLocation>
        <location evidence="1 14">Cell membrane</location>
        <topology evidence="1 14">Single-pass membrane protein</topology>
    </subcellularLocation>
</comment>
<dbReference type="GO" id="GO:0005886">
    <property type="term" value="C:plasma membrane"/>
    <property type="evidence" value="ECO:0007669"/>
    <property type="project" value="UniProtKB-SubCell"/>
</dbReference>
<dbReference type="Gene3D" id="1.20.5.620">
    <property type="entry name" value="F1F0 ATP synthase subunit B, membrane domain"/>
    <property type="match status" value="1"/>
</dbReference>
<dbReference type="EMBL" id="FTOF01000002">
    <property type="protein sequence ID" value="SIS40365.1"/>
    <property type="molecule type" value="Genomic_DNA"/>
</dbReference>
<organism evidence="17 18">
    <name type="scientific">Corynebacterium appendicis CIP 107643</name>
    <dbReference type="NCBI Taxonomy" id="1161099"/>
    <lineage>
        <taxon>Bacteria</taxon>
        <taxon>Bacillati</taxon>
        <taxon>Actinomycetota</taxon>
        <taxon>Actinomycetes</taxon>
        <taxon>Mycobacteriales</taxon>
        <taxon>Corynebacteriaceae</taxon>
        <taxon>Corynebacterium</taxon>
    </lineage>
</organism>
<evidence type="ECO:0000256" key="16">
    <source>
        <dbReference type="SAM" id="Coils"/>
    </source>
</evidence>
<keyword evidence="11 14" id="KW-0066">ATP synthesis</keyword>
<protein>
    <recommendedName>
        <fullName evidence="14">ATP synthase subunit b</fullName>
    </recommendedName>
    <alternativeName>
        <fullName evidence="14">ATP synthase F(0) sector subunit b</fullName>
    </alternativeName>
    <alternativeName>
        <fullName evidence="14">ATPase subunit I</fullName>
    </alternativeName>
    <alternativeName>
        <fullName evidence="14">F-type ATPase subunit b</fullName>
        <shortName evidence="14">F-ATPase subunit b</shortName>
    </alternativeName>
</protein>
<name>A0A1N7ITE5_9CORY</name>
<evidence type="ECO:0000313" key="17">
    <source>
        <dbReference type="EMBL" id="SIS40365.1"/>
    </source>
</evidence>
<keyword evidence="10 14" id="KW-0472">Membrane</keyword>
<dbReference type="RefSeq" id="WP_076598386.1">
    <property type="nucleotide sequence ID" value="NZ_CP046976.1"/>
</dbReference>
<evidence type="ECO:0000256" key="7">
    <source>
        <dbReference type="ARBA" id="ARBA00022781"/>
    </source>
</evidence>
<sequence length="193" mass="21560">MTNVIYLLAAEEAEDFPLEGGNSILLPKNYDLVWSLVVFIIIFLLFWKFVLPKFQEVLAEREDRIKGGIERAESAQAQAKAALEKNNAQLAEARAEAAEIREAARQKGKEIEAEARANAEAESRRIVENGEKQLQASREQVIAELRNDLGQNSITLAEELLGEELSDTTRRSNTIDSFLSQLDTVSARSATRK</sequence>
<evidence type="ECO:0000256" key="10">
    <source>
        <dbReference type="ARBA" id="ARBA00023136"/>
    </source>
</evidence>
<dbReference type="InterPro" id="IPR050059">
    <property type="entry name" value="ATP_synthase_B_chain"/>
</dbReference>
<proteinExistence type="inferred from homology"/>
<dbReference type="AlphaFoldDB" id="A0A1N7ITE5"/>
<gene>
    <name evidence="14" type="primary">atpF</name>
    <name evidence="17" type="ORF">SAMN05444817_10225</name>
</gene>
<evidence type="ECO:0000256" key="9">
    <source>
        <dbReference type="ARBA" id="ARBA00023065"/>
    </source>
</evidence>
<dbReference type="HAMAP" id="MF_01398">
    <property type="entry name" value="ATP_synth_b_bprime"/>
    <property type="match status" value="1"/>
</dbReference>
<comment type="subunit">
    <text evidence="13 14">F-type ATPases have 2 components, F(1) - the catalytic core - and F(0) - the membrane proton channel. F(1) has five subunits: alpha(3), beta(3), gamma(1), delta(1), epsilon(1). F(0) has three main subunits: a(1), b(2) and c(10-14). The alpha and beta chains form an alternating ring which encloses part of the gamma chain. F(1) is attached to F(0) by a central stalk formed by the gamma and epsilon chains, while a peripheral stalk is formed by the delta and b chains.</text>
</comment>
<dbReference type="Pfam" id="PF00430">
    <property type="entry name" value="ATP-synt_B"/>
    <property type="match status" value="1"/>
</dbReference>
<keyword evidence="3 14" id="KW-0813">Transport</keyword>
<evidence type="ECO:0000256" key="5">
    <source>
        <dbReference type="ARBA" id="ARBA00022547"/>
    </source>
</evidence>
<comment type="function">
    <text evidence="12 14">F(1)F(0) ATP synthase produces ATP from ADP in the presence of a proton or sodium gradient. F-type ATPases consist of two structural domains, F(1) containing the extramembraneous catalytic core and F(0) containing the membrane proton channel, linked together by a central stalk and a peripheral stalk. During catalysis, ATP synthesis in the catalytic domain of F(1) is coupled via a rotary mechanism of the central stalk subunits to proton translocation.</text>
</comment>
<keyword evidence="18" id="KW-1185">Reference proteome</keyword>
<evidence type="ECO:0000256" key="8">
    <source>
        <dbReference type="ARBA" id="ARBA00022989"/>
    </source>
</evidence>
<dbReference type="NCBIfam" id="TIGR01144">
    <property type="entry name" value="ATP_synt_b"/>
    <property type="match status" value="1"/>
</dbReference>
<dbReference type="Proteomes" id="UP000186292">
    <property type="component" value="Unassembled WGS sequence"/>
</dbReference>
<evidence type="ECO:0000256" key="11">
    <source>
        <dbReference type="ARBA" id="ARBA00023310"/>
    </source>
</evidence>
<dbReference type="GO" id="GO:0046961">
    <property type="term" value="F:proton-transporting ATPase activity, rotational mechanism"/>
    <property type="evidence" value="ECO:0007669"/>
    <property type="project" value="TreeGrafter"/>
</dbReference>
<comment type="similarity">
    <text evidence="2 14 15">Belongs to the ATPase B chain family.</text>
</comment>
<evidence type="ECO:0000256" key="1">
    <source>
        <dbReference type="ARBA" id="ARBA00004162"/>
    </source>
</evidence>
<evidence type="ECO:0000256" key="4">
    <source>
        <dbReference type="ARBA" id="ARBA00022475"/>
    </source>
</evidence>
<evidence type="ECO:0000256" key="6">
    <source>
        <dbReference type="ARBA" id="ARBA00022692"/>
    </source>
</evidence>
<keyword evidence="8 14" id="KW-1133">Transmembrane helix</keyword>
<keyword evidence="4 14" id="KW-1003">Cell membrane</keyword>
<accession>A0A1N7ITE5</accession>
<evidence type="ECO:0000256" key="15">
    <source>
        <dbReference type="RuleBase" id="RU003848"/>
    </source>
</evidence>
<keyword evidence="16" id="KW-0175">Coiled coil</keyword>
<dbReference type="InterPro" id="IPR028987">
    <property type="entry name" value="ATP_synth_B-like_membr_sf"/>
</dbReference>
<dbReference type="PANTHER" id="PTHR33445">
    <property type="entry name" value="ATP SYNTHASE SUBUNIT B', CHLOROPLASTIC"/>
    <property type="match status" value="1"/>
</dbReference>
<evidence type="ECO:0000256" key="14">
    <source>
        <dbReference type="HAMAP-Rule" id="MF_01398"/>
    </source>
</evidence>
<dbReference type="SUPFAM" id="SSF81573">
    <property type="entry name" value="F1F0 ATP synthase subunit B, membrane domain"/>
    <property type="match status" value="1"/>
</dbReference>
<evidence type="ECO:0000256" key="12">
    <source>
        <dbReference type="ARBA" id="ARBA00025198"/>
    </source>
</evidence>
<dbReference type="NCBIfam" id="NF004412">
    <property type="entry name" value="PRK05759.1-3"/>
    <property type="match status" value="1"/>
</dbReference>
<keyword evidence="9 14" id="KW-0406">Ion transport</keyword>
<dbReference type="GO" id="GO:0045259">
    <property type="term" value="C:proton-transporting ATP synthase complex"/>
    <property type="evidence" value="ECO:0007669"/>
    <property type="project" value="UniProtKB-KW"/>
</dbReference>
<dbReference type="OrthoDB" id="5242917at2"/>
<comment type="function">
    <text evidence="14">Component of the F(0) channel, it forms part of the peripheral stalk, linking F(1) to F(0).</text>
</comment>
<evidence type="ECO:0000313" key="18">
    <source>
        <dbReference type="Proteomes" id="UP000186292"/>
    </source>
</evidence>
<dbReference type="InterPro" id="IPR002146">
    <property type="entry name" value="ATP_synth_b/b'su_bac/chlpt"/>
</dbReference>
<evidence type="ECO:0000256" key="2">
    <source>
        <dbReference type="ARBA" id="ARBA00005513"/>
    </source>
</evidence>
<evidence type="ECO:0000256" key="13">
    <source>
        <dbReference type="ARBA" id="ARBA00025830"/>
    </source>
</evidence>
<keyword evidence="5 14" id="KW-0138">CF(0)</keyword>
<dbReference type="InterPro" id="IPR005864">
    <property type="entry name" value="ATP_synth_F0_bsu_bac"/>
</dbReference>
<dbReference type="STRING" id="1161099.SAMN05444817_10225"/>
<keyword evidence="6 14" id="KW-0812">Transmembrane</keyword>
<evidence type="ECO:0000256" key="3">
    <source>
        <dbReference type="ARBA" id="ARBA00022448"/>
    </source>
</evidence>
<reference evidence="18" key="1">
    <citation type="submission" date="2017-01" db="EMBL/GenBank/DDBJ databases">
        <authorList>
            <person name="Varghese N."/>
            <person name="Submissions S."/>
        </authorList>
    </citation>
    <scope>NUCLEOTIDE SEQUENCE [LARGE SCALE GENOMIC DNA]</scope>
    <source>
        <strain evidence="18">DSM 44531</strain>
    </source>
</reference>